<evidence type="ECO:0000313" key="2">
    <source>
        <dbReference type="Proteomes" id="UP000652761"/>
    </source>
</evidence>
<keyword evidence="2" id="KW-1185">Reference proteome</keyword>
<comment type="caution">
    <text evidence="1">The sequence shown here is derived from an EMBL/GenBank/DDBJ whole genome shotgun (WGS) entry which is preliminary data.</text>
</comment>
<organism evidence="1 2">
    <name type="scientific">Colocasia esculenta</name>
    <name type="common">Wild taro</name>
    <name type="synonym">Arum esculentum</name>
    <dbReference type="NCBI Taxonomy" id="4460"/>
    <lineage>
        <taxon>Eukaryota</taxon>
        <taxon>Viridiplantae</taxon>
        <taxon>Streptophyta</taxon>
        <taxon>Embryophyta</taxon>
        <taxon>Tracheophyta</taxon>
        <taxon>Spermatophyta</taxon>
        <taxon>Magnoliopsida</taxon>
        <taxon>Liliopsida</taxon>
        <taxon>Araceae</taxon>
        <taxon>Aroideae</taxon>
        <taxon>Colocasieae</taxon>
        <taxon>Colocasia</taxon>
    </lineage>
</organism>
<gene>
    <name evidence="1" type="ORF">Taro_031808</name>
</gene>
<sequence length="285" mass="32420">MARSRFKEQTFSAKVVLTQPSLVSTQWFKTKAEMSTLDDLRSTLETSSRELCASLRQCVDTPQEQVDTLWNLCDLNFLLDTWHPGRCQINIGSCAHVPQGLTCVSDSNIDYRQQQVNDNIPCRQLQSMWTTHEAFLDVVKNCWNTSSCWHPNPLVKLQSKMKSLKLVLKSWNFDTFGNVHNNSKAAEDELRAAEIAFDSSPSLSNRTRLHLAQAHVKSAQRCEDMFWCQKARTMLLDNGDKNTAFYHAVVQGNRRRNHISRLKVDGSEIADPEALVAGSDSERED</sequence>
<dbReference type="EMBL" id="NMUH01002295">
    <property type="protein sequence ID" value="MQL99090.1"/>
    <property type="molecule type" value="Genomic_DNA"/>
</dbReference>
<evidence type="ECO:0000313" key="1">
    <source>
        <dbReference type="EMBL" id="MQL99090.1"/>
    </source>
</evidence>
<name>A0A843W013_COLES</name>
<proteinExistence type="predicted"/>
<dbReference type="Proteomes" id="UP000652761">
    <property type="component" value="Unassembled WGS sequence"/>
</dbReference>
<dbReference type="AlphaFoldDB" id="A0A843W013"/>
<protein>
    <submittedName>
        <fullName evidence="1">Uncharacterized protein</fullName>
    </submittedName>
</protein>
<reference evidence="1" key="1">
    <citation type="submission" date="2017-07" db="EMBL/GenBank/DDBJ databases">
        <title>Taro Niue Genome Assembly and Annotation.</title>
        <authorList>
            <person name="Atibalentja N."/>
            <person name="Keating K."/>
            <person name="Fields C.J."/>
        </authorList>
    </citation>
    <scope>NUCLEOTIDE SEQUENCE</scope>
    <source>
        <strain evidence="1">Niue_2</strain>
        <tissue evidence="1">Leaf</tissue>
    </source>
</reference>
<accession>A0A843W013</accession>
<dbReference type="OrthoDB" id="688652at2759"/>